<accession>A0A851DCW8</accession>
<dbReference type="SUPFAM" id="SSF48726">
    <property type="entry name" value="Immunoglobulin"/>
    <property type="match status" value="1"/>
</dbReference>
<evidence type="ECO:0000256" key="4">
    <source>
        <dbReference type="ARBA" id="ARBA00023170"/>
    </source>
</evidence>
<keyword evidence="4" id="KW-0675">Receptor</keyword>
<gene>
    <name evidence="8" type="primary">Trav12</name>
    <name evidence="8" type="ORF">TODMEX_R06680</name>
</gene>
<feature type="non-terminal residue" evidence="8">
    <location>
        <position position="94"/>
    </location>
</feature>
<dbReference type="InterPro" id="IPR013783">
    <property type="entry name" value="Ig-like_fold"/>
</dbReference>
<dbReference type="PANTHER" id="PTHR19343:SF26">
    <property type="entry name" value="T CELL RECEPTOR ALPHA VARIABLE 1-1"/>
    <property type="match status" value="1"/>
</dbReference>
<proteinExistence type="predicted"/>
<evidence type="ECO:0000256" key="1">
    <source>
        <dbReference type="ARBA" id="ARBA00022729"/>
    </source>
</evidence>
<dbReference type="GO" id="GO:0002250">
    <property type="term" value="P:adaptive immune response"/>
    <property type="evidence" value="ECO:0007669"/>
    <property type="project" value="UniProtKB-KW"/>
</dbReference>
<name>A0A851DCW8_TODME</name>
<dbReference type="InterPro" id="IPR013106">
    <property type="entry name" value="Ig_V-set"/>
</dbReference>
<evidence type="ECO:0000256" key="3">
    <source>
        <dbReference type="ARBA" id="ARBA00023130"/>
    </source>
</evidence>
<feature type="domain" description="Ig-like" evidence="7">
    <location>
        <begin position="1"/>
        <end position="94"/>
    </location>
</feature>
<reference evidence="8" key="1">
    <citation type="submission" date="2019-10" db="EMBL/GenBank/DDBJ databases">
        <title>Bird 10,000 Genomes (B10K) Project - Family phase.</title>
        <authorList>
            <person name="Zhang G."/>
        </authorList>
    </citation>
    <scope>NUCLEOTIDE SEQUENCE</scope>
    <source>
        <strain evidence="8">B10K-DU-002-69</strain>
        <tissue evidence="8">Muscle</tissue>
    </source>
</reference>
<dbReference type="InterPro" id="IPR036179">
    <property type="entry name" value="Ig-like_dom_sf"/>
</dbReference>
<dbReference type="Proteomes" id="UP000660247">
    <property type="component" value="Unassembled WGS sequence"/>
</dbReference>
<dbReference type="InterPro" id="IPR051006">
    <property type="entry name" value="TCR_variable_domain"/>
</dbReference>
<feature type="non-terminal residue" evidence="8">
    <location>
        <position position="1"/>
    </location>
</feature>
<dbReference type="SMART" id="SM00406">
    <property type="entry name" value="IGv"/>
    <property type="match status" value="1"/>
</dbReference>
<evidence type="ECO:0000313" key="9">
    <source>
        <dbReference type="Proteomes" id="UP000660247"/>
    </source>
</evidence>
<keyword evidence="9" id="KW-1185">Reference proteome</keyword>
<evidence type="ECO:0000313" key="8">
    <source>
        <dbReference type="EMBL" id="NWI68331.1"/>
    </source>
</evidence>
<keyword evidence="2" id="KW-0391">Immunity</keyword>
<sequence>MGQTVITQQEGRVTVKQRETFRTTCTYQSLSFNGFFWYQQRTGQGPQLLSYRSAAGSKQSGRLTTVVNTTGKYSVLQLEEVEGSDTALYLCAVR</sequence>
<dbReference type="EMBL" id="WEIS01067799">
    <property type="protein sequence ID" value="NWI68331.1"/>
    <property type="molecule type" value="Genomic_DNA"/>
</dbReference>
<protein>
    <submittedName>
        <fullName evidence="8">TVA12 protein</fullName>
    </submittedName>
</protein>
<keyword evidence="1" id="KW-0732">Signal</keyword>
<dbReference type="GO" id="GO:0042605">
    <property type="term" value="F:peptide antigen binding"/>
    <property type="evidence" value="ECO:0007669"/>
    <property type="project" value="TreeGrafter"/>
</dbReference>
<dbReference type="Gene3D" id="2.60.40.10">
    <property type="entry name" value="Immunoglobulins"/>
    <property type="match status" value="1"/>
</dbReference>
<dbReference type="GO" id="GO:0042101">
    <property type="term" value="C:T cell receptor complex"/>
    <property type="evidence" value="ECO:0007669"/>
    <property type="project" value="UniProtKB-KW"/>
</dbReference>
<evidence type="ECO:0000256" key="5">
    <source>
        <dbReference type="ARBA" id="ARBA00023319"/>
    </source>
</evidence>
<dbReference type="AlphaFoldDB" id="A0A851DCW8"/>
<evidence type="ECO:0000256" key="2">
    <source>
        <dbReference type="ARBA" id="ARBA00022859"/>
    </source>
</evidence>
<dbReference type="Pfam" id="PF07686">
    <property type="entry name" value="V-set"/>
    <property type="match status" value="1"/>
</dbReference>
<keyword evidence="3" id="KW-1064">Adaptive immunity</keyword>
<evidence type="ECO:0000256" key="6">
    <source>
        <dbReference type="ARBA" id="ARBA00043266"/>
    </source>
</evidence>
<keyword evidence="5" id="KW-0393">Immunoglobulin domain</keyword>
<comment type="caution">
    <text evidence="8">The sequence shown here is derived from an EMBL/GenBank/DDBJ whole genome shotgun (WGS) entry which is preliminary data.</text>
</comment>
<organism evidence="8 9">
    <name type="scientific">Todus mexicanus</name>
    <name type="common">Puerto Rican tody</name>
    <dbReference type="NCBI Taxonomy" id="135184"/>
    <lineage>
        <taxon>Eukaryota</taxon>
        <taxon>Metazoa</taxon>
        <taxon>Chordata</taxon>
        <taxon>Craniata</taxon>
        <taxon>Vertebrata</taxon>
        <taxon>Euteleostomi</taxon>
        <taxon>Archelosauria</taxon>
        <taxon>Archosauria</taxon>
        <taxon>Dinosauria</taxon>
        <taxon>Saurischia</taxon>
        <taxon>Theropoda</taxon>
        <taxon>Coelurosauria</taxon>
        <taxon>Aves</taxon>
        <taxon>Neognathae</taxon>
        <taxon>Neoaves</taxon>
        <taxon>Telluraves</taxon>
        <taxon>Coraciimorphae</taxon>
        <taxon>Coraciiformes</taxon>
        <taxon>Todidae</taxon>
        <taxon>Todus</taxon>
    </lineage>
</organism>
<evidence type="ECO:0000259" key="7">
    <source>
        <dbReference type="PROSITE" id="PS50835"/>
    </source>
</evidence>
<dbReference type="OrthoDB" id="8947657at2759"/>
<dbReference type="PROSITE" id="PS50835">
    <property type="entry name" value="IG_LIKE"/>
    <property type="match status" value="1"/>
</dbReference>
<keyword evidence="6" id="KW-1279">T cell receptor</keyword>
<dbReference type="InterPro" id="IPR007110">
    <property type="entry name" value="Ig-like_dom"/>
</dbReference>
<dbReference type="PANTHER" id="PTHR19343">
    <property type="entry name" value="T CELL RECEPTOR ALPHA VARIABLE 1-2"/>
    <property type="match status" value="1"/>
</dbReference>